<dbReference type="PANTHER" id="PTHR30005">
    <property type="entry name" value="EXOPOLYPHOSPHATASE"/>
    <property type="match status" value="1"/>
</dbReference>
<dbReference type="InterPro" id="IPR048950">
    <property type="entry name" value="Ppx_GppA_C"/>
</dbReference>
<accession>A0A1J5RNV0</accession>
<dbReference type="Gene3D" id="3.30.420.150">
    <property type="entry name" value="Exopolyphosphatase. Domain 2"/>
    <property type="match status" value="1"/>
</dbReference>
<reference evidence="3" key="1">
    <citation type="submission" date="2016-10" db="EMBL/GenBank/DDBJ databases">
        <title>Sequence of Gallionella enrichment culture.</title>
        <authorList>
            <person name="Poehlein A."/>
            <person name="Muehling M."/>
            <person name="Daniel R."/>
        </authorList>
    </citation>
    <scope>NUCLEOTIDE SEQUENCE</scope>
</reference>
<dbReference type="Gene3D" id="1.10.3210.10">
    <property type="entry name" value="Hypothetical protein af1432"/>
    <property type="match status" value="1"/>
</dbReference>
<name>A0A1J5RNV0_9ZZZZ</name>
<dbReference type="GO" id="GO:0004309">
    <property type="term" value="F:exopolyphosphatase activity"/>
    <property type="evidence" value="ECO:0007669"/>
    <property type="project" value="UniProtKB-EC"/>
</dbReference>
<evidence type="ECO:0000259" key="2">
    <source>
        <dbReference type="Pfam" id="PF21447"/>
    </source>
</evidence>
<organism evidence="3">
    <name type="scientific">mine drainage metagenome</name>
    <dbReference type="NCBI Taxonomy" id="410659"/>
    <lineage>
        <taxon>unclassified sequences</taxon>
        <taxon>metagenomes</taxon>
        <taxon>ecological metagenomes</taxon>
    </lineage>
</organism>
<sequence length="444" mass="49805">MERGIRCLARFGERLQGFDTSHVRAVATQTLREANNRDVFLKLAKKALGFDVEVISGVEEARLIYQGVSRFLPQSDDRRLVIDIGGRSTEFILGQGFKSHHTASLHVGSVAWSIKHFGSGELSEKAFERAEIAAESIFDTLGSTFNSKQWDVAYGASGTVGAVADVLVQYGRPVDTITREGLYWLRDELLRSKHVDKLRLLGLKEDRKPVIAGGLSILLGIFDFLKIESLNVAKGALRHGVLYDMLAHEHDMLDLRNASVQRLARKFDVDEKHAKTVAEVAVKLFDKISEDTTFAIGEQQAHARKLHWAGLLHEIGCAVSPIDAHLHGAYILEHTDPPGFAQSELRCLSQLILGYKAKLKKLDADFSNRIFVMQLICLRLAVILCHARLMPNLRGIQLNQYNNTIKLSLPKTWPEKYPQSYYLLGEETLAWSKTNWLFEVTTST</sequence>
<dbReference type="InterPro" id="IPR050273">
    <property type="entry name" value="GppA/Ppx_hydrolase"/>
</dbReference>
<dbReference type="PANTHER" id="PTHR30005:SF0">
    <property type="entry name" value="RETROGRADE REGULATION PROTEIN 2"/>
    <property type="match status" value="1"/>
</dbReference>
<evidence type="ECO:0000259" key="1">
    <source>
        <dbReference type="Pfam" id="PF02541"/>
    </source>
</evidence>
<dbReference type="SUPFAM" id="SSF53067">
    <property type="entry name" value="Actin-like ATPase domain"/>
    <property type="match status" value="2"/>
</dbReference>
<feature type="domain" description="Ppx/GppA phosphatase C-terminal" evidence="2">
    <location>
        <begin position="256"/>
        <end position="418"/>
    </location>
</feature>
<dbReference type="AlphaFoldDB" id="A0A1J5RNV0"/>
<dbReference type="Gene3D" id="3.30.420.40">
    <property type="match status" value="1"/>
</dbReference>
<gene>
    <name evidence="3" type="primary">ppx_5</name>
    <name evidence="3" type="ORF">GALL_205410</name>
</gene>
<feature type="domain" description="Ppx/GppA phosphatase N-terminal" evidence="1">
    <location>
        <begin position="1"/>
        <end position="248"/>
    </location>
</feature>
<dbReference type="Pfam" id="PF21447">
    <property type="entry name" value="Ppx-GppA_III"/>
    <property type="match status" value="1"/>
</dbReference>
<keyword evidence="3" id="KW-0378">Hydrolase</keyword>
<comment type="caution">
    <text evidence="3">The sequence shown here is derived from an EMBL/GenBank/DDBJ whole genome shotgun (WGS) entry which is preliminary data.</text>
</comment>
<dbReference type="SUPFAM" id="SSF109604">
    <property type="entry name" value="HD-domain/PDEase-like"/>
    <property type="match status" value="1"/>
</dbReference>
<dbReference type="InterPro" id="IPR043129">
    <property type="entry name" value="ATPase_NBD"/>
</dbReference>
<dbReference type="CDD" id="cd24053">
    <property type="entry name" value="ASKHA_NBD_EcPPX-GppA-like"/>
    <property type="match status" value="1"/>
</dbReference>
<dbReference type="Pfam" id="PF02541">
    <property type="entry name" value="Ppx-GppA"/>
    <property type="match status" value="1"/>
</dbReference>
<dbReference type="EC" id="3.6.1.11" evidence="3"/>
<protein>
    <submittedName>
        <fullName evidence="3">Exopolyphosphatase</fullName>
        <ecNumber evidence="3">3.6.1.11</ecNumber>
    </submittedName>
</protein>
<dbReference type="EMBL" id="MLJW01000133">
    <property type="protein sequence ID" value="OIQ97409.1"/>
    <property type="molecule type" value="Genomic_DNA"/>
</dbReference>
<proteinExistence type="predicted"/>
<evidence type="ECO:0000313" key="3">
    <source>
        <dbReference type="EMBL" id="OIQ97409.1"/>
    </source>
</evidence>
<dbReference type="InterPro" id="IPR003695">
    <property type="entry name" value="Ppx_GppA_N"/>
</dbReference>